<gene>
    <name evidence="1" type="ORF">EHH44_07605</name>
</gene>
<name>A0ACD2EPX3_9MYCO</name>
<protein>
    <submittedName>
        <fullName evidence="1">Uncharacterized protein</fullName>
    </submittedName>
</protein>
<evidence type="ECO:0000313" key="2">
    <source>
        <dbReference type="Proteomes" id="UP000268891"/>
    </source>
</evidence>
<dbReference type="EMBL" id="RRZR01000010">
    <property type="protein sequence ID" value="RRR46341.1"/>
    <property type="molecule type" value="Genomic_DNA"/>
</dbReference>
<reference evidence="1" key="1">
    <citation type="submission" date="2018-11" db="EMBL/GenBank/DDBJ databases">
        <authorList>
            <person name="Sattar A."/>
            <person name="Zunita Z."/>
            <person name="Jalila A."/>
            <person name="Saleha A.A."/>
        </authorList>
    </citation>
    <scope>NUCLEOTIDE SEQUENCE</scope>
    <source>
        <strain evidence="1">F12-74</strain>
    </source>
</reference>
<comment type="caution">
    <text evidence="1">The sequence shown here is derived from an EMBL/GenBank/DDBJ whole genome shotgun (WGS) entry which is preliminary data.</text>
</comment>
<keyword evidence="2" id="KW-1185">Reference proteome</keyword>
<accession>A0ACD2EPX3</accession>
<organism evidence="1 2">
    <name type="scientific">Mycolicibacter terrae</name>
    <dbReference type="NCBI Taxonomy" id="1788"/>
    <lineage>
        <taxon>Bacteria</taxon>
        <taxon>Bacillati</taxon>
        <taxon>Actinomycetota</taxon>
        <taxon>Actinomycetes</taxon>
        <taxon>Mycobacteriales</taxon>
        <taxon>Mycobacteriaceae</taxon>
        <taxon>Mycolicibacter</taxon>
    </lineage>
</organism>
<sequence length="289" mass="26699">MTRLLAAASGTILAVAAIASAATAYADEPNDHGGQVSTQPAPGANLAGAVQPAGPGSAGPADAGAIGPVGGIANPGAAGTAHPGNEGAANPDGTARPAEEEPAHPGDDGVAAAPAAAGGMNSMGASIGTSMAMMAPMMAMYVPMLGAPMLLSGLGGLGAAPSTGAQAAAAAASDLAGSAAATDLPGSAAATDALGLPSSVASDLSNLDLTPNFDAGDLAGTTTDALASSVPSDLPLDAPLPTDLPDLDVTPLTDSLGDVLPGVAEAGAGVGTEAAGSGVCLGLAIIGLC</sequence>
<dbReference type="Proteomes" id="UP000268891">
    <property type="component" value="Unassembled WGS sequence"/>
</dbReference>
<evidence type="ECO:0000313" key="1">
    <source>
        <dbReference type="EMBL" id="RRR46341.1"/>
    </source>
</evidence>
<proteinExistence type="predicted"/>